<dbReference type="GO" id="GO:0008307">
    <property type="term" value="F:structural constituent of muscle"/>
    <property type="evidence" value="ECO:0000318"/>
    <property type="project" value="GO_Central"/>
</dbReference>
<dbReference type="Ensembl" id="ENSLOCT00000015696.1">
    <property type="protein sequence ID" value="ENSLOCP00000015666.1"/>
    <property type="gene ID" value="ENSLOCG00000012731.1"/>
</dbReference>
<dbReference type="EMBL" id="AHAT01029047">
    <property type="status" value="NOT_ANNOTATED_CDS"/>
    <property type="molecule type" value="Genomic_DNA"/>
</dbReference>
<accession>W5N4V7</accession>
<evidence type="ECO:0000256" key="1">
    <source>
        <dbReference type="SAM" id="MobiDB-lite"/>
    </source>
</evidence>
<dbReference type="GO" id="GO:0055003">
    <property type="term" value="P:cardiac myofibril assembly"/>
    <property type="evidence" value="ECO:0000318"/>
    <property type="project" value="GO_Central"/>
</dbReference>
<evidence type="ECO:0000313" key="3">
    <source>
        <dbReference type="Proteomes" id="UP000018468"/>
    </source>
</evidence>
<feature type="compositionally biased region" description="Polar residues" evidence="1">
    <location>
        <begin position="169"/>
        <end position="178"/>
    </location>
</feature>
<proteinExistence type="predicted"/>
<reference evidence="3" key="1">
    <citation type="submission" date="2011-12" db="EMBL/GenBank/DDBJ databases">
        <title>The Draft Genome of Lepisosteus oculatus.</title>
        <authorList>
            <consortium name="The Broad Institute Genome Assembly &amp; Analysis Group"/>
            <consortium name="Computational R&amp;D Group"/>
            <consortium name="and Sequencing Platform"/>
            <person name="Di Palma F."/>
            <person name="Alfoldi J."/>
            <person name="Johnson J."/>
            <person name="Berlin A."/>
            <person name="Gnerre S."/>
            <person name="Jaffe D."/>
            <person name="MacCallum I."/>
            <person name="Young S."/>
            <person name="Walker B.J."/>
            <person name="Lander E.S."/>
            <person name="Lindblad-Toh K."/>
        </authorList>
    </citation>
    <scope>NUCLEOTIDE SEQUENCE [LARGE SCALE GENOMIC DNA]</scope>
</reference>
<dbReference type="FunCoup" id="W5N4V7">
    <property type="interactions" value="1070"/>
</dbReference>
<dbReference type="OMA" id="GWCRREV"/>
<dbReference type="Pfam" id="PF09470">
    <property type="entry name" value="Telethonin"/>
    <property type="match status" value="1"/>
</dbReference>
<protein>
    <submittedName>
        <fullName evidence="2">Titin-cap (telethonin)</fullName>
    </submittedName>
</protein>
<dbReference type="InterPro" id="IPR023111">
    <property type="entry name" value="Titin-like_dom_sf"/>
</dbReference>
<organism evidence="2 3">
    <name type="scientific">Lepisosteus oculatus</name>
    <name type="common">Spotted gar</name>
    <dbReference type="NCBI Taxonomy" id="7918"/>
    <lineage>
        <taxon>Eukaryota</taxon>
        <taxon>Metazoa</taxon>
        <taxon>Chordata</taxon>
        <taxon>Craniata</taxon>
        <taxon>Vertebrata</taxon>
        <taxon>Euteleostomi</taxon>
        <taxon>Actinopterygii</taxon>
        <taxon>Neopterygii</taxon>
        <taxon>Holostei</taxon>
        <taxon>Semionotiformes</taxon>
        <taxon>Lepisosteidae</taxon>
        <taxon>Lepisosteus</taxon>
    </lineage>
</organism>
<evidence type="ECO:0000313" key="2">
    <source>
        <dbReference type="Ensembl" id="ENSLOCP00000015666.1"/>
    </source>
</evidence>
<dbReference type="GeneTree" id="ENSGT00390000012014"/>
<dbReference type="CTD" id="8557"/>
<keyword evidence="3" id="KW-1185">Reference proteome</keyword>
<dbReference type="GO" id="GO:0030241">
    <property type="term" value="P:skeletal muscle myosin thick filament assembly"/>
    <property type="evidence" value="ECO:0000318"/>
    <property type="project" value="GO_Central"/>
</dbReference>
<dbReference type="PANTHER" id="PTHR15143">
    <property type="entry name" value="TELETHONIN"/>
    <property type="match status" value="1"/>
</dbReference>
<dbReference type="GO" id="GO:0036269">
    <property type="term" value="P:swimming behavior"/>
    <property type="evidence" value="ECO:0007669"/>
    <property type="project" value="Ensembl"/>
</dbReference>
<dbReference type="GO" id="GO:0055008">
    <property type="term" value="P:cardiac muscle tissue morphogenesis"/>
    <property type="evidence" value="ECO:0000318"/>
    <property type="project" value="GO_Central"/>
</dbReference>
<dbReference type="GO" id="GO:0031432">
    <property type="term" value="F:titin binding"/>
    <property type="evidence" value="ECO:0000318"/>
    <property type="project" value="GO_Central"/>
</dbReference>
<dbReference type="HOGENOM" id="CLU_128806_0_0_1"/>
<dbReference type="GO" id="GO:0045333">
    <property type="term" value="P:cellular respiration"/>
    <property type="evidence" value="ECO:0007669"/>
    <property type="project" value="Ensembl"/>
</dbReference>
<dbReference type="GO" id="GO:0048769">
    <property type="term" value="P:sarcomerogenesis"/>
    <property type="evidence" value="ECO:0000318"/>
    <property type="project" value="GO_Central"/>
</dbReference>
<dbReference type="GO" id="GO:0030240">
    <property type="term" value="P:skeletal muscle thin filament assembly"/>
    <property type="evidence" value="ECO:0000318"/>
    <property type="project" value="GO_Central"/>
</dbReference>
<reference evidence="2" key="3">
    <citation type="submission" date="2025-09" db="UniProtKB">
        <authorList>
            <consortium name="Ensembl"/>
        </authorList>
    </citation>
    <scope>IDENTIFICATION</scope>
</reference>
<dbReference type="Gene3D" id="2.20.160.10">
    <property type="entry name" value="titin domain like"/>
    <property type="match status" value="1"/>
</dbReference>
<feature type="region of interest" description="Disordered" evidence="1">
    <location>
        <begin position="117"/>
        <end position="178"/>
    </location>
</feature>
<dbReference type="Proteomes" id="UP000018468">
    <property type="component" value="Linkage group LG15"/>
</dbReference>
<reference evidence="2" key="2">
    <citation type="submission" date="2025-08" db="UniProtKB">
        <authorList>
            <consortium name="Ensembl"/>
        </authorList>
    </citation>
    <scope>IDENTIFICATION</scope>
</reference>
<dbReference type="KEGG" id="loc:102696867"/>
<dbReference type="GO" id="GO:0060048">
    <property type="term" value="P:cardiac muscle contraction"/>
    <property type="evidence" value="ECO:0000318"/>
    <property type="project" value="GO_Central"/>
</dbReference>
<dbReference type="PANTHER" id="PTHR15143:SF0">
    <property type="entry name" value="TELETHONIN"/>
    <property type="match status" value="1"/>
</dbReference>
<dbReference type="GO" id="GO:0033292">
    <property type="term" value="P:T-tubule organization"/>
    <property type="evidence" value="ECO:0007669"/>
    <property type="project" value="Ensembl"/>
</dbReference>
<sequence>MQGRTVLVKRAGTLARAELGCSVREENRADRESYSADWQSVRLITQPQDRQSLHAVDECRRESLTRQWEARPLVQHCPSGVLRLGTVAGGVREYQLPYRNTLPVPLFAPAELGARLGRGSPHEEEPRPAVLSDGACPTKRALSDIKRDLPPITQPVRMDFAKAPRSLGRSMSQEAQRG</sequence>
<dbReference type="STRING" id="7918.ENSLOCP00000015666"/>
<dbReference type="GeneID" id="102696867"/>
<dbReference type="GO" id="GO:0003009">
    <property type="term" value="P:skeletal muscle contraction"/>
    <property type="evidence" value="ECO:0000318"/>
    <property type="project" value="GO_Central"/>
</dbReference>
<dbReference type="OrthoDB" id="8532967at2759"/>
<dbReference type="InterPro" id="IPR015667">
    <property type="entry name" value="Telethonin"/>
</dbReference>
<dbReference type="InParanoid" id="W5N4V7"/>
<name>W5N4V7_LEPOC</name>
<dbReference type="GO" id="GO:0048741">
    <property type="term" value="P:skeletal muscle fiber development"/>
    <property type="evidence" value="ECO:0007669"/>
    <property type="project" value="Ensembl"/>
</dbReference>
<dbReference type="GO" id="GO:0030018">
    <property type="term" value="C:Z disc"/>
    <property type="evidence" value="ECO:0000318"/>
    <property type="project" value="GO_Central"/>
</dbReference>
<dbReference type="AlphaFoldDB" id="W5N4V7"/>
<dbReference type="GO" id="GO:0030674">
    <property type="term" value="F:protein-macromolecule adaptor activity"/>
    <property type="evidence" value="ECO:0000318"/>
    <property type="project" value="GO_Central"/>
</dbReference>
<dbReference type="GO" id="GO:0035995">
    <property type="term" value="P:detection of muscle stretch"/>
    <property type="evidence" value="ECO:0000318"/>
    <property type="project" value="GO_Central"/>
</dbReference>
<dbReference type="GO" id="GO:2000377">
    <property type="term" value="P:regulation of reactive oxygen species metabolic process"/>
    <property type="evidence" value="ECO:0007669"/>
    <property type="project" value="Ensembl"/>
</dbReference>
<dbReference type="RefSeq" id="XP_006638280.1">
    <property type="nucleotide sequence ID" value="XM_006638217.3"/>
</dbReference>
<dbReference type="eggNOG" id="ENOG502S21D">
    <property type="taxonomic scope" value="Eukaryota"/>
</dbReference>
<dbReference type="Bgee" id="ENSLOCG00000012731">
    <property type="expression patterns" value="Expressed in muscle tissue and 12 other cell types or tissues"/>
</dbReference>